<dbReference type="AlphaFoldDB" id="A0ABD3EQK6"/>
<gene>
    <name evidence="2" type="ORF">V7S43_018636</name>
</gene>
<name>A0ABD3EQK6_9STRA</name>
<dbReference type="Proteomes" id="UP001632037">
    <property type="component" value="Unassembled WGS sequence"/>
</dbReference>
<dbReference type="InterPro" id="IPR036871">
    <property type="entry name" value="PX_dom_sf"/>
</dbReference>
<dbReference type="SUPFAM" id="SSF64268">
    <property type="entry name" value="PX domain"/>
    <property type="match status" value="1"/>
</dbReference>
<keyword evidence="3" id="KW-1185">Reference proteome</keyword>
<proteinExistence type="predicted"/>
<reference evidence="2 3" key="1">
    <citation type="submission" date="2024-09" db="EMBL/GenBank/DDBJ databases">
        <title>Genome sequencing and assembly of Phytophthora oleae, isolate VK10A, causative agent of rot of olive drupes.</title>
        <authorList>
            <person name="Conti Taguali S."/>
            <person name="Riolo M."/>
            <person name="La Spada F."/>
            <person name="Cacciola S.O."/>
            <person name="Dionisio G."/>
        </authorList>
    </citation>
    <scope>NUCLEOTIDE SEQUENCE [LARGE SCALE GENOMIC DNA]</scope>
    <source>
        <strain evidence="2 3">VK10A</strain>
    </source>
</reference>
<evidence type="ECO:0000313" key="2">
    <source>
        <dbReference type="EMBL" id="KAL3656489.1"/>
    </source>
</evidence>
<dbReference type="Gene3D" id="3.30.1520.10">
    <property type="entry name" value="Phox-like domain"/>
    <property type="match status" value="1"/>
</dbReference>
<comment type="caution">
    <text evidence="2">The sequence shown here is derived from an EMBL/GenBank/DDBJ whole genome shotgun (WGS) entry which is preliminary data.</text>
</comment>
<feature type="domain" description="PX" evidence="1">
    <location>
        <begin position="1"/>
        <end position="160"/>
    </location>
</feature>
<dbReference type="CDD" id="cd06093">
    <property type="entry name" value="PX_domain"/>
    <property type="match status" value="1"/>
</dbReference>
<dbReference type="EMBL" id="JBIMZQ010000080">
    <property type="protein sequence ID" value="KAL3656489.1"/>
    <property type="molecule type" value="Genomic_DNA"/>
</dbReference>
<sequence length="283" mass="32520">MCDDPRLSFTLYRMRIRNADDVLHHTALARDRGPNEGGRWVVEKRYSEFERFRKQLLKHIERWEEIVSGEFAHQKTKDVIKGQCDARNTFAVVSNSLRRAISPQFPKKRIRVDTAKIIAERVDGLTEFIRKLMDVYTDLGLYLNNNQLHSSAFASSCELLHQMQTEIEKFLEVPQPQKDAETRRQSAVLTLENLDVLAQVSHSADADLAEPVCCICLNEEDPIDTDKTLLVQLPAITIFMRTASSIGSAPARHVLFVAAPQSPLRIRIQVYHETSKLKQRPWR</sequence>
<accession>A0ABD3EQK6</accession>
<protein>
    <recommendedName>
        <fullName evidence="1">PX domain-containing protein</fullName>
    </recommendedName>
</protein>
<organism evidence="2 3">
    <name type="scientific">Phytophthora oleae</name>
    <dbReference type="NCBI Taxonomy" id="2107226"/>
    <lineage>
        <taxon>Eukaryota</taxon>
        <taxon>Sar</taxon>
        <taxon>Stramenopiles</taxon>
        <taxon>Oomycota</taxon>
        <taxon>Peronosporomycetes</taxon>
        <taxon>Peronosporales</taxon>
        <taxon>Peronosporaceae</taxon>
        <taxon>Phytophthora</taxon>
    </lineage>
</organism>
<evidence type="ECO:0000313" key="3">
    <source>
        <dbReference type="Proteomes" id="UP001632037"/>
    </source>
</evidence>
<dbReference type="InterPro" id="IPR001683">
    <property type="entry name" value="PX_dom"/>
</dbReference>
<evidence type="ECO:0000259" key="1">
    <source>
        <dbReference type="PROSITE" id="PS50195"/>
    </source>
</evidence>
<dbReference type="PROSITE" id="PS50195">
    <property type="entry name" value="PX"/>
    <property type="match status" value="1"/>
</dbReference>